<organism evidence="4 5">
    <name type="scientific">Streptomyces bungoensis</name>
    <dbReference type="NCBI Taxonomy" id="285568"/>
    <lineage>
        <taxon>Bacteria</taxon>
        <taxon>Bacillati</taxon>
        <taxon>Actinomycetota</taxon>
        <taxon>Actinomycetes</taxon>
        <taxon>Kitasatosporales</taxon>
        <taxon>Streptomycetaceae</taxon>
        <taxon>Streptomyces</taxon>
    </lineage>
</organism>
<keyword evidence="5" id="KW-1185">Reference proteome</keyword>
<dbReference type="InterPro" id="IPR003594">
    <property type="entry name" value="HATPase_dom"/>
</dbReference>
<feature type="domain" description="MEDS" evidence="3">
    <location>
        <begin position="19"/>
        <end position="160"/>
    </location>
</feature>
<dbReference type="Pfam" id="PF14417">
    <property type="entry name" value="MEDS"/>
    <property type="match status" value="1"/>
</dbReference>
<keyword evidence="1" id="KW-0808">Transferase</keyword>
<comment type="caution">
    <text evidence="4">The sequence shown here is derived from an EMBL/GenBank/DDBJ whole genome shotgun (WGS) entry which is preliminary data.</text>
</comment>
<evidence type="ECO:0000313" key="5">
    <source>
        <dbReference type="Proteomes" id="UP000053024"/>
    </source>
</evidence>
<evidence type="ECO:0000259" key="3">
    <source>
        <dbReference type="Pfam" id="PF14417"/>
    </source>
</evidence>
<dbReference type="InterPro" id="IPR050267">
    <property type="entry name" value="Anti-sigma-factor_SerPK"/>
</dbReference>
<keyword evidence="1" id="KW-0418">Kinase</keyword>
<dbReference type="NCBIfam" id="NF041045">
    <property type="entry name" value="RsbA_anti_sig"/>
    <property type="match status" value="1"/>
</dbReference>
<evidence type="ECO:0000256" key="1">
    <source>
        <dbReference type="ARBA" id="ARBA00022527"/>
    </source>
</evidence>
<dbReference type="Proteomes" id="UP000053024">
    <property type="component" value="Unassembled WGS sequence"/>
</dbReference>
<dbReference type="Pfam" id="PF13581">
    <property type="entry name" value="HATPase_c_2"/>
    <property type="match status" value="1"/>
</dbReference>
<dbReference type="PANTHER" id="PTHR35526">
    <property type="entry name" value="ANTI-SIGMA-F FACTOR RSBW-RELATED"/>
    <property type="match status" value="1"/>
</dbReference>
<accession>A0A117RGR4</accession>
<dbReference type="RefSeq" id="WP_061915386.1">
    <property type="nucleotide sequence ID" value="NZ_KQ948851.1"/>
</dbReference>
<dbReference type="STRING" id="285568.AQJ66_01920"/>
<keyword evidence="1" id="KW-0723">Serine/threonine-protein kinase</keyword>
<dbReference type="InterPro" id="IPR025847">
    <property type="entry name" value="MEDS_domain"/>
</dbReference>
<feature type="domain" description="Histidine kinase/HSP90-like ATPase" evidence="2">
    <location>
        <begin position="202"/>
        <end position="312"/>
    </location>
</feature>
<dbReference type="InterPro" id="IPR047718">
    <property type="entry name" value="RsbA-like_anti_sig"/>
</dbReference>
<dbReference type="InterPro" id="IPR036890">
    <property type="entry name" value="HATPase_C_sf"/>
</dbReference>
<dbReference type="OrthoDB" id="4088450at2"/>
<name>A0A117RGR4_9ACTN</name>
<evidence type="ECO:0000313" key="4">
    <source>
        <dbReference type="EMBL" id="KUN89851.1"/>
    </source>
</evidence>
<dbReference type="PANTHER" id="PTHR35526:SF3">
    <property type="entry name" value="ANTI-SIGMA-F FACTOR RSBW"/>
    <property type="match status" value="1"/>
</dbReference>
<dbReference type="CDD" id="cd16936">
    <property type="entry name" value="HATPase_RsbW-like"/>
    <property type="match status" value="1"/>
</dbReference>
<protein>
    <submittedName>
        <fullName evidence="4">Regulator</fullName>
    </submittedName>
</protein>
<sequence length="325" mass="35299">MTSYARPSSEPVQDAAFHHPAFFYTTEEDYLGGVGDFVRAHADRGHPVLVAVPEERLSLLQGVFGAACEGVTWVDMRQAGRNPGRILSMLQEFADRHADRRPAIVGEPIWPDRTPAEACEATRHEALINLAFAGRHATILCPYDTALPERIRAQAHRTHPVLGGPGEERPSEHYADPLAVCRDCDEPLPEPAEPLVLHFGEEDLGGVRDAATDWAVAAGLSPRRRTDWLLAVSEATCNSVRHGGGSGTLRLWPAAGALVAETRDRGRPADPLVGRRRPDPLSAAGGRGVWMMHQLCDLVELRVLPSGLVVRLHMTLDPPPHDGAG</sequence>
<proteinExistence type="predicted"/>
<dbReference type="AlphaFoldDB" id="A0A117RGR4"/>
<reference evidence="4 5" key="1">
    <citation type="submission" date="2015-10" db="EMBL/GenBank/DDBJ databases">
        <title>Draft genome sequence of Streptomyces bungoensis DSM 41781, type strain for the species Streptomyces bungoensis.</title>
        <authorList>
            <person name="Ruckert C."/>
            <person name="Winkler A."/>
            <person name="Kalinowski J."/>
            <person name="Kampfer P."/>
            <person name="Glaeser S."/>
        </authorList>
    </citation>
    <scope>NUCLEOTIDE SEQUENCE [LARGE SCALE GENOMIC DNA]</scope>
    <source>
        <strain evidence="4 5">DSM 41781</strain>
    </source>
</reference>
<gene>
    <name evidence="4" type="ORF">AQJ66_01920</name>
</gene>
<dbReference type="Gene3D" id="3.30.565.10">
    <property type="entry name" value="Histidine kinase-like ATPase, C-terminal domain"/>
    <property type="match status" value="1"/>
</dbReference>
<dbReference type="GO" id="GO:0004674">
    <property type="term" value="F:protein serine/threonine kinase activity"/>
    <property type="evidence" value="ECO:0007669"/>
    <property type="project" value="UniProtKB-KW"/>
</dbReference>
<evidence type="ECO:0000259" key="2">
    <source>
        <dbReference type="Pfam" id="PF13581"/>
    </source>
</evidence>
<dbReference type="EMBL" id="LMWX01000003">
    <property type="protein sequence ID" value="KUN89851.1"/>
    <property type="molecule type" value="Genomic_DNA"/>
</dbReference>